<comment type="subcellular location">
    <subcellularLocation>
        <location evidence="1">Cell membrane</location>
        <topology evidence="1">Multi-pass membrane protein</topology>
    </subcellularLocation>
</comment>
<keyword evidence="4 6" id="KW-1133">Transmembrane helix</keyword>
<protein>
    <submittedName>
        <fullName evidence="8">DedA family protein</fullName>
    </submittedName>
</protein>
<evidence type="ECO:0000256" key="3">
    <source>
        <dbReference type="ARBA" id="ARBA00022692"/>
    </source>
</evidence>
<dbReference type="Proteomes" id="UP000245911">
    <property type="component" value="Unassembled WGS sequence"/>
</dbReference>
<comment type="caution">
    <text evidence="8">The sequence shown here is derived from an EMBL/GenBank/DDBJ whole genome shotgun (WGS) entry which is preliminary data.</text>
</comment>
<keyword evidence="3 6" id="KW-0812">Transmembrane</keyword>
<name>A0A2T8HXD0_9RHOB</name>
<sequence length="200" mass="20666">MTDWLFALVSEWGAIALGLVTFLSCLALPVPSSLMMLTAGAFAASGDLELATLALAALGGAVLGDQMGYQLGRVGLGAIEGWLSQSEARAAVLLRARASIHARGGMAVFLSRWLFSPLGPYVNFLAGGSRMAWLVFTLSSIAGELVWVGVYVGLGYAAGGQLAQVASLLGNVTGLATSLLLTIGLGVALWRRRRAQAAAE</sequence>
<organism evidence="8 9">
    <name type="scientific">Pararhodobacter oceanensis</name>
    <dbReference type="NCBI Taxonomy" id="2172121"/>
    <lineage>
        <taxon>Bacteria</taxon>
        <taxon>Pseudomonadati</taxon>
        <taxon>Pseudomonadota</taxon>
        <taxon>Alphaproteobacteria</taxon>
        <taxon>Rhodobacterales</taxon>
        <taxon>Paracoccaceae</taxon>
        <taxon>Pararhodobacter</taxon>
    </lineage>
</organism>
<dbReference type="InterPro" id="IPR032816">
    <property type="entry name" value="VTT_dom"/>
</dbReference>
<evidence type="ECO:0000313" key="8">
    <source>
        <dbReference type="EMBL" id="PVH30086.1"/>
    </source>
</evidence>
<dbReference type="OrthoDB" id="9782291at2"/>
<evidence type="ECO:0000259" key="7">
    <source>
        <dbReference type="Pfam" id="PF09335"/>
    </source>
</evidence>
<feature type="transmembrane region" description="Helical" evidence="6">
    <location>
        <begin position="12"/>
        <end position="30"/>
    </location>
</feature>
<evidence type="ECO:0000256" key="1">
    <source>
        <dbReference type="ARBA" id="ARBA00004651"/>
    </source>
</evidence>
<dbReference type="RefSeq" id="WP_116556490.1">
    <property type="nucleotide sequence ID" value="NZ_QDKM01000001.1"/>
</dbReference>
<keyword evidence="2" id="KW-1003">Cell membrane</keyword>
<proteinExistence type="predicted"/>
<dbReference type="GO" id="GO:0005886">
    <property type="term" value="C:plasma membrane"/>
    <property type="evidence" value="ECO:0007669"/>
    <property type="project" value="UniProtKB-SubCell"/>
</dbReference>
<gene>
    <name evidence="8" type="ORF">DDE20_00480</name>
</gene>
<evidence type="ECO:0000256" key="4">
    <source>
        <dbReference type="ARBA" id="ARBA00022989"/>
    </source>
</evidence>
<keyword evidence="5 6" id="KW-0472">Membrane</keyword>
<reference evidence="8 9" key="1">
    <citation type="submission" date="2018-04" db="EMBL/GenBank/DDBJ databases">
        <title>Pararhodobacter oceanense sp. nov., isolated from marine intertidal sediment.</title>
        <authorList>
            <person name="Wang X.-L."/>
            <person name="Du Z.-J."/>
        </authorList>
    </citation>
    <scope>NUCLEOTIDE SEQUENCE [LARGE SCALE GENOMIC DNA]</scope>
    <source>
        <strain evidence="8 9">AM505</strain>
    </source>
</reference>
<evidence type="ECO:0000256" key="5">
    <source>
        <dbReference type="ARBA" id="ARBA00023136"/>
    </source>
</evidence>
<evidence type="ECO:0000313" key="9">
    <source>
        <dbReference type="Proteomes" id="UP000245911"/>
    </source>
</evidence>
<dbReference type="Pfam" id="PF09335">
    <property type="entry name" value="VTT_dom"/>
    <property type="match status" value="1"/>
</dbReference>
<evidence type="ECO:0000256" key="2">
    <source>
        <dbReference type="ARBA" id="ARBA00022475"/>
    </source>
</evidence>
<dbReference type="PANTHER" id="PTHR42709:SF6">
    <property type="entry name" value="UNDECAPRENYL PHOSPHATE TRANSPORTER A"/>
    <property type="match status" value="1"/>
</dbReference>
<dbReference type="EMBL" id="QDKM01000001">
    <property type="protein sequence ID" value="PVH30086.1"/>
    <property type="molecule type" value="Genomic_DNA"/>
</dbReference>
<feature type="domain" description="VTT" evidence="7">
    <location>
        <begin position="30"/>
        <end position="156"/>
    </location>
</feature>
<dbReference type="PANTHER" id="PTHR42709">
    <property type="entry name" value="ALKALINE PHOSPHATASE LIKE PROTEIN"/>
    <property type="match status" value="1"/>
</dbReference>
<accession>A0A2T8HXD0</accession>
<keyword evidence="9" id="KW-1185">Reference proteome</keyword>
<dbReference type="AlphaFoldDB" id="A0A2T8HXD0"/>
<feature type="transmembrane region" description="Helical" evidence="6">
    <location>
        <begin position="133"/>
        <end position="156"/>
    </location>
</feature>
<evidence type="ECO:0000256" key="6">
    <source>
        <dbReference type="SAM" id="Phobius"/>
    </source>
</evidence>
<feature type="transmembrane region" description="Helical" evidence="6">
    <location>
        <begin position="168"/>
        <end position="190"/>
    </location>
</feature>
<dbReference type="InterPro" id="IPR051311">
    <property type="entry name" value="DedA_domain"/>
</dbReference>